<evidence type="ECO:0000313" key="1">
    <source>
        <dbReference type="EMBL" id="MBD2778106.1"/>
    </source>
</evidence>
<accession>A0A8J6XRX5</accession>
<gene>
    <name evidence="1" type="ORF">ICL16_40215</name>
</gene>
<comment type="caution">
    <text evidence="1">The sequence shown here is derived from an EMBL/GenBank/DDBJ whole genome shotgun (WGS) entry which is preliminary data.</text>
</comment>
<dbReference type="AlphaFoldDB" id="A0A8J6XRX5"/>
<dbReference type="RefSeq" id="WP_190837411.1">
    <property type="nucleotide sequence ID" value="NZ_CAWPPI010000120.1"/>
</dbReference>
<reference evidence="1" key="1">
    <citation type="submission" date="2020-09" db="EMBL/GenBank/DDBJ databases">
        <title>Iningainema tapete sp. nov. (Scytonemataceae, Cyanobacteria) from greenhouses in central Florida (USA) produces two types of nodularin with biosynthetic potential for microcystin-LR and anabaenopeptins.</title>
        <authorList>
            <person name="Berthold D.E."/>
            <person name="Lefler F.W."/>
            <person name="Huang I.-S."/>
            <person name="Abdulla H."/>
            <person name="Zimba P.V."/>
            <person name="Laughinghouse H.D. IV."/>
        </authorList>
    </citation>
    <scope>NUCLEOTIDE SEQUENCE</scope>
    <source>
        <strain evidence="1">BLCCT55</strain>
    </source>
</reference>
<protein>
    <submittedName>
        <fullName evidence="1">Uncharacterized protein</fullName>
    </submittedName>
</protein>
<proteinExistence type="predicted"/>
<dbReference type="EMBL" id="JACXAE010000120">
    <property type="protein sequence ID" value="MBD2778106.1"/>
    <property type="molecule type" value="Genomic_DNA"/>
</dbReference>
<dbReference type="Proteomes" id="UP000629098">
    <property type="component" value="Unassembled WGS sequence"/>
</dbReference>
<keyword evidence="2" id="KW-1185">Reference proteome</keyword>
<organism evidence="1 2">
    <name type="scientific">Iningainema tapete BLCC-T55</name>
    <dbReference type="NCBI Taxonomy" id="2748662"/>
    <lineage>
        <taxon>Bacteria</taxon>
        <taxon>Bacillati</taxon>
        <taxon>Cyanobacteriota</taxon>
        <taxon>Cyanophyceae</taxon>
        <taxon>Nostocales</taxon>
        <taxon>Scytonemataceae</taxon>
        <taxon>Iningainema tapete</taxon>
    </lineage>
</organism>
<evidence type="ECO:0000313" key="2">
    <source>
        <dbReference type="Proteomes" id="UP000629098"/>
    </source>
</evidence>
<name>A0A8J6XRX5_9CYAN</name>
<sequence>MMERWLHSAIAFSRYEEIHHLCTTILNAQNLAALTQKRWKYKLSSQSAQQLIETLEDAIFAHPMFLQESDDMSVINSVATPV</sequence>